<dbReference type="PANTHER" id="PTHR48040">
    <property type="entry name" value="PLEIOTROPIC DRUG RESISTANCE PROTEIN 1-LIKE ISOFORM X1"/>
    <property type="match status" value="1"/>
</dbReference>
<evidence type="ECO:0000313" key="2">
    <source>
        <dbReference type="EMBL" id="WVZ05234.1"/>
    </source>
</evidence>
<evidence type="ECO:0000313" key="3">
    <source>
        <dbReference type="Proteomes" id="UP001374535"/>
    </source>
</evidence>
<keyword evidence="1" id="KW-0472">Membrane</keyword>
<dbReference type="Proteomes" id="UP001374535">
    <property type="component" value="Chromosome 6"/>
</dbReference>
<reference evidence="2 3" key="1">
    <citation type="journal article" date="2023" name="Life. Sci Alliance">
        <title>Evolutionary insights into 3D genome organization and epigenetic landscape of Vigna mungo.</title>
        <authorList>
            <person name="Junaid A."/>
            <person name="Singh B."/>
            <person name="Bhatia S."/>
        </authorList>
    </citation>
    <scope>NUCLEOTIDE SEQUENCE [LARGE SCALE GENOMIC DNA]</scope>
    <source>
        <strain evidence="2">Urdbean</strain>
    </source>
</reference>
<keyword evidence="1" id="KW-1133">Transmembrane helix</keyword>
<protein>
    <submittedName>
        <fullName evidence="2">Uncharacterized protein</fullName>
    </submittedName>
</protein>
<feature type="transmembrane region" description="Helical" evidence="1">
    <location>
        <begin position="121"/>
        <end position="140"/>
    </location>
</feature>
<feature type="transmembrane region" description="Helical" evidence="1">
    <location>
        <begin position="146"/>
        <end position="164"/>
    </location>
</feature>
<dbReference type="EMBL" id="CP144695">
    <property type="protein sequence ID" value="WVZ05234.1"/>
    <property type="molecule type" value="Genomic_DNA"/>
</dbReference>
<accession>A0AAQ3N8M3</accession>
<proteinExistence type="predicted"/>
<dbReference type="PANTHER" id="PTHR48040:SF60">
    <property type="entry name" value="ABC TRANSPORTER DOMAIN-CONTAINING PROTEIN"/>
    <property type="match status" value="1"/>
</dbReference>
<sequence>MASTSAKNDLVMGEKHRHSWPSLGYEQSWTSSPLLRSGRSKEEDNEEDLKWAAIERLPTLDRIRKGLLRVVLDDGKILRCQVDVDHLRLQDKKHLLDSVLKFVDDDNEKFLRKLRDRIDRLFLSVITIIIIILLLLLIFFDVSASNVINVLLGFLADNIIHVVVRY</sequence>
<keyword evidence="1" id="KW-0812">Transmembrane</keyword>
<gene>
    <name evidence="2" type="ORF">V8G54_018580</name>
</gene>
<dbReference type="AlphaFoldDB" id="A0AAQ3N8M3"/>
<name>A0AAQ3N8M3_VIGMU</name>
<keyword evidence="3" id="KW-1185">Reference proteome</keyword>
<evidence type="ECO:0000256" key="1">
    <source>
        <dbReference type="SAM" id="Phobius"/>
    </source>
</evidence>
<organism evidence="2 3">
    <name type="scientific">Vigna mungo</name>
    <name type="common">Black gram</name>
    <name type="synonym">Phaseolus mungo</name>
    <dbReference type="NCBI Taxonomy" id="3915"/>
    <lineage>
        <taxon>Eukaryota</taxon>
        <taxon>Viridiplantae</taxon>
        <taxon>Streptophyta</taxon>
        <taxon>Embryophyta</taxon>
        <taxon>Tracheophyta</taxon>
        <taxon>Spermatophyta</taxon>
        <taxon>Magnoliopsida</taxon>
        <taxon>eudicotyledons</taxon>
        <taxon>Gunneridae</taxon>
        <taxon>Pentapetalae</taxon>
        <taxon>rosids</taxon>
        <taxon>fabids</taxon>
        <taxon>Fabales</taxon>
        <taxon>Fabaceae</taxon>
        <taxon>Papilionoideae</taxon>
        <taxon>50 kb inversion clade</taxon>
        <taxon>NPAAA clade</taxon>
        <taxon>indigoferoid/millettioid clade</taxon>
        <taxon>Phaseoleae</taxon>
        <taxon>Vigna</taxon>
    </lineage>
</organism>